<feature type="region of interest" description="Disordered" evidence="1">
    <location>
        <begin position="51"/>
        <end position="96"/>
    </location>
</feature>
<feature type="region of interest" description="Disordered" evidence="1">
    <location>
        <begin position="110"/>
        <end position="136"/>
    </location>
</feature>
<evidence type="ECO:0000256" key="1">
    <source>
        <dbReference type="SAM" id="MobiDB-lite"/>
    </source>
</evidence>
<organism evidence="2 3">
    <name type="scientific">Botryosphaeria parva (strain UCR-NP2)</name>
    <name type="common">Grapevine canker fungus</name>
    <name type="synonym">Neofusicoccum parvum</name>
    <dbReference type="NCBI Taxonomy" id="1287680"/>
    <lineage>
        <taxon>Eukaryota</taxon>
        <taxon>Fungi</taxon>
        <taxon>Dikarya</taxon>
        <taxon>Ascomycota</taxon>
        <taxon>Pezizomycotina</taxon>
        <taxon>Dothideomycetes</taxon>
        <taxon>Dothideomycetes incertae sedis</taxon>
        <taxon>Botryosphaeriales</taxon>
        <taxon>Botryosphaeriaceae</taxon>
        <taxon>Neofusicoccum</taxon>
    </lineage>
</organism>
<name>R1G483_BOTPV</name>
<accession>R1G483</accession>
<evidence type="ECO:0000313" key="3">
    <source>
        <dbReference type="Proteomes" id="UP000013521"/>
    </source>
</evidence>
<dbReference type="EMBL" id="KB916930">
    <property type="protein sequence ID" value="EOD42916.1"/>
    <property type="molecule type" value="Genomic_DNA"/>
</dbReference>
<dbReference type="AlphaFoldDB" id="R1G483"/>
<feature type="compositionally biased region" description="Low complexity" evidence="1">
    <location>
        <begin position="110"/>
        <end position="132"/>
    </location>
</feature>
<proteinExistence type="predicted"/>
<evidence type="ECO:0000313" key="2">
    <source>
        <dbReference type="EMBL" id="EOD42916.1"/>
    </source>
</evidence>
<protein>
    <submittedName>
        <fullName evidence="2">Uncharacterized protein</fullName>
    </submittedName>
</protein>
<dbReference type="KEGG" id="npa:UCRNP2_10386"/>
<gene>
    <name evidence="2" type="ORF">UCRNP2_10386</name>
</gene>
<dbReference type="HOGENOM" id="CLU_973167_0_0_1"/>
<sequence length="286" mass="30919">MRSTDSFNPNSRHALLMALLSSDQPPVPLGHSAHGTRYRLVPDAYHLVHHRNNRRTSSRSFDTAGLLGLRTRNEPYPGDGHADQTQPSSRTAPAASDEVHITVLRKSSASSTVSISSGTSSDHSSTSTTSSSEKPHSYNHLVHQLGTIECQPPDSSRDDDDDDWERTGFVLVACIGHDGRFVNGGLAAVLDVFPLADEDNDPEERIAAPLAGWKREDACRRLLVGDDSDGDGDASAAAAAFSCASLTDVLSLETCDDEFRTRLSWMQRAEGAVDLLPVKLLEDESV</sequence>
<reference evidence="3" key="1">
    <citation type="journal article" date="2013" name="Genome Announc.">
        <title>Draft genome sequence of Neofusicoccum parvum isolate UCR-NP2, a fungal vascular pathogen associated with grapevine cankers.</title>
        <authorList>
            <person name="Blanco-Ulate B."/>
            <person name="Rolshausen P."/>
            <person name="Cantu D."/>
        </authorList>
    </citation>
    <scope>NUCLEOTIDE SEQUENCE [LARGE SCALE GENOMIC DNA]</scope>
    <source>
        <strain evidence="3">UCR-NP2</strain>
    </source>
</reference>
<dbReference type="Proteomes" id="UP000013521">
    <property type="component" value="Unassembled WGS sequence"/>
</dbReference>